<accession>A0A813MVB9</accession>
<dbReference type="PROSITE" id="PS50053">
    <property type="entry name" value="UBIQUITIN_2"/>
    <property type="match status" value="1"/>
</dbReference>
<keyword evidence="3" id="KW-0862">Zinc</keyword>
<gene>
    <name evidence="7" type="ORF">BJG266_LOCUS1021</name>
    <name evidence="8" type="ORF">QVE165_LOCUS3912</name>
</gene>
<dbReference type="InterPro" id="IPR001841">
    <property type="entry name" value="Znf_RING"/>
</dbReference>
<dbReference type="Proteomes" id="UP000663832">
    <property type="component" value="Unassembled WGS sequence"/>
</dbReference>
<dbReference type="InterPro" id="IPR029071">
    <property type="entry name" value="Ubiquitin-like_domsf"/>
</dbReference>
<dbReference type="Proteomes" id="UP000663877">
    <property type="component" value="Unassembled WGS sequence"/>
</dbReference>
<dbReference type="Gene3D" id="3.10.20.90">
    <property type="entry name" value="Phosphatidylinositol 3-kinase Catalytic Subunit, Chain A, domain 1"/>
    <property type="match status" value="1"/>
</dbReference>
<dbReference type="SMART" id="SM00184">
    <property type="entry name" value="RING"/>
    <property type="match status" value="1"/>
</dbReference>
<dbReference type="AlphaFoldDB" id="A0A813MVB9"/>
<dbReference type="Pfam" id="PF13445">
    <property type="entry name" value="zf-RING_UBOX"/>
    <property type="match status" value="1"/>
</dbReference>
<evidence type="ECO:0000259" key="5">
    <source>
        <dbReference type="PROSITE" id="PS50053"/>
    </source>
</evidence>
<evidence type="ECO:0000256" key="1">
    <source>
        <dbReference type="ARBA" id="ARBA00022723"/>
    </source>
</evidence>
<dbReference type="OrthoDB" id="342730at2759"/>
<dbReference type="PANTHER" id="PTHR25464">
    <property type="entry name" value="TRIPARTITE MOTIF-CONTAINING PROTEIN 2-LIKE PROTEIN"/>
    <property type="match status" value="1"/>
</dbReference>
<comment type="caution">
    <text evidence="7">The sequence shown here is derived from an EMBL/GenBank/DDBJ whole genome shotgun (WGS) entry which is preliminary data.</text>
</comment>
<dbReference type="InterPro" id="IPR000626">
    <property type="entry name" value="Ubiquitin-like_dom"/>
</dbReference>
<feature type="domain" description="Ubiquitin-like" evidence="5">
    <location>
        <begin position="293"/>
        <end position="368"/>
    </location>
</feature>
<keyword evidence="1" id="KW-0479">Metal-binding</keyword>
<proteinExistence type="predicted"/>
<dbReference type="InterPro" id="IPR017907">
    <property type="entry name" value="Znf_RING_CS"/>
</dbReference>
<dbReference type="GO" id="GO:0008270">
    <property type="term" value="F:zinc ion binding"/>
    <property type="evidence" value="ECO:0007669"/>
    <property type="project" value="UniProtKB-KW"/>
</dbReference>
<evidence type="ECO:0000256" key="4">
    <source>
        <dbReference type="PROSITE-ProRule" id="PRU00175"/>
    </source>
</evidence>
<name>A0A813MVB9_9BILA</name>
<evidence type="ECO:0000313" key="9">
    <source>
        <dbReference type="Proteomes" id="UP000663832"/>
    </source>
</evidence>
<keyword evidence="2 4" id="KW-0863">Zinc-finger</keyword>
<protein>
    <recommendedName>
        <fullName evidence="11">RING-type domain-containing protein</fullName>
    </recommendedName>
</protein>
<evidence type="ECO:0008006" key="11">
    <source>
        <dbReference type="Google" id="ProtNLM"/>
    </source>
</evidence>
<keyword evidence="9" id="KW-1185">Reference proteome</keyword>
<dbReference type="PANTHER" id="PTHR25464:SF2">
    <property type="entry name" value="RING-TYPE DOMAIN-CONTAINING PROTEIN"/>
    <property type="match status" value="1"/>
</dbReference>
<evidence type="ECO:0000313" key="8">
    <source>
        <dbReference type="EMBL" id="CAF0795101.1"/>
    </source>
</evidence>
<evidence type="ECO:0000313" key="7">
    <source>
        <dbReference type="EMBL" id="CAF0728897.1"/>
    </source>
</evidence>
<evidence type="ECO:0000256" key="2">
    <source>
        <dbReference type="ARBA" id="ARBA00022771"/>
    </source>
</evidence>
<dbReference type="Gene3D" id="3.30.40.10">
    <property type="entry name" value="Zinc/RING finger domain, C3HC4 (zinc finger)"/>
    <property type="match status" value="1"/>
</dbReference>
<evidence type="ECO:0000313" key="10">
    <source>
        <dbReference type="Proteomes" id="UP000663877"/>
    </source>
</evidence>
<dbReference type="EMBL" id="CAJNOI010000002">
    <property type="protein sequence ID" value="CAF0728897.1"/>
    <property type="molecule type" value="Genomic_DNA"/>
</dbReference>
<sequence>MSNVYKIENLESLLQCAICLDRFQSPKVLVCQHTFCLTCLNSTYNVQQKTLTCPTCRKTVSLSRGPDELPNNLLLNNLMEVQPVKAKCPCCNKVETLTICEHCNCTKCTNCNEKHINDMRQSVKTILDELQNTSPNDLKVSVQDAFKNIKSEIYNQFQNIRQQHDSILLTKQMDILKQLELHEQNLLTHVENDLQTLEQSKLELTKKNYHIESKSEPELIDLLKKASDIQTNLTDKLAQHHKYLDSVEISLQYDQDRINQINQMCDNIQLNIVTINDSKSNQQTKLSIPSELICLTLRTFLNQEYRFRITLDKTIYELKELFGKQENLDPRHITLTKTGNYFDELDDNRTLKSYDCDSSTALMICIRK</sequence>
<dbReference type="CDD" id="cd17039">
    <property type="entry name" value="Ubl_ubiquitin_like"/>
    <property type="match status" value="1"/>
</dbReference>
<dbReference type="PROSITE" id="PS00518">
    <property type="entry name" value="ZF_RING_1"/>
    <property type="match status" value="1"/>
</dbReference>
<dbReference type="EMBL" id="CAJNOM010000014">
    <property type="protein sequence ID" value="CAF0795101.1"/>
    <property type="molecule type" value="Genomic_DNA"/>
</dbReference>
<reference evidence="7" key="1">
    <citation type="submission" date="2021-02" db="EMBL/GenBank/DDBJ databases">
        <authorList>
            <person name="Nowell W R."/>
        </authorList>
    </citation>
    <scope>NUCLEOTIDE SEQUENCE</scope>
</reference>
<dbReference type="SUPFAM" id="SSF54236">
    <property type="entry name" value="Ubiquitin-like"/>
    <property type="match status" value="1"/>
</dbReference>
<dbReference type="Pfam" id="PF00240">
    <property type="entry name" value="ubiquitin"/>
    <property type="match status" value="1"/>
</dbReference>
<dbReference type="InterPro" id="IPR013083">
    <property type="entry name" value="Znf_RING/FYVE/PHD"/>
</dbReference>
<organism evidence="7 10">
    <name type="scientific">Adineta steineri</name>
    <dbReference type="NCBI Taxonomy" id="433720"/>
    <lineage>
        <taxon>Eukaryota</taxon>
        <taxon>Metazoa</taxon>
        <taxon>Spiralia</taxon>
        <taxon>Gnathifera</taxon>
        <taxon>Rotifera</taxon>
        <taxon>Eurotatoria</taxon>
        <taxon>Bdelloidea</taxon>
        <taxon>Adinetida</taxon>
        <taxon>Adinetidae</taxon>
        <taxon>Adineta</taxon>
    </lineage>
</organism>
<feature type="domain" description="RING-type" evidence="6">
    <location>
        <begin position="16"/>
        <end position="57"/>
    </location>
</feature>
<dbReference type="SUPFAM" id="SSF57850">
    <property type="entry name" value="RING/U-box"/>
    <property type="match status" value="1"/>
</dbReference>
<dbReference type="PROSITE" id="PS50089">
    <property type="entry name" value="ZF_RING_2"/>
    <property type="match status" value="1"/>
</dbReference>
<evidence type="ECO:0000259" key="6">
    <source>
        <dbReference type="PROSITE" id="PS50089"/>
    </source>
</evidence>
<dbReference type="InterPro" id="IPR027370">
    <property type="entry name" value="Znf-RING_euk"/>
</dbReference>
<evidence type="ECO:0000256" key="3">
    <source>
        <dbReference type="ARBA" id="ARBA00022833"/>
    </source>
</evidence>